<evidence type="ECO:0000313" key="7">
    <source>
        <dbReference type="Proteomes" id="UP000030747"/>
    </source>
</evidence>
<evidence type="ECO:0000256" key="4">
    <source>
        <dbReference type="SAM" id="MobiDB-lite"/>
    </source>
</evidence>
<feature type="domain" description="SNF2 N-terminal" evidence="5">
    <location>
        <begin position="160"/>
        <end position="317"/>
    </location>
</feature>
<dbReference type="GO" id="GO:0005634">
    <property type="term" value="C:nucleus"/>
    <property type="evidence" value="ECO:0007669"/>
    <property type="project" value="TreeGrafter"/>
</dbReference>
<dbReference type="InterPro" id="IPR027417">
    <property type="entry name" value="P-loop_NTPase"/>
</dbReference>
<dbReference type="Gene3D" id="3.40.50.10810">
    <property type="entry name" value="Tandem AAA-ATPase domain"/>
    <property type="match status" value="1"/>
</dbReference>
<evidence type="ECO:0000256" key="3">
    <source>
        <dbReference type="ARBA" id="ARBA00022840"/>
    </source>
</evidence>
<reference evidence="6" key="2">
    <citation type="submission" date="2013-10" db="EMBL/GenBank/DDBJ databases">
        <authorList>
            <person name="Aslett M."/>
        </authorList>
    </citation>
    <scope>NUCLEOTIDE SEQUENCE [LARGE SCALE GENOMIC DNA]</scope>
    <source>
        <strain evidence="6">Houghton</strain>
    </source>
</reference>
<dbReference type="GO" id="GO:0006281">
    <property type="term" value="P:DNA repair"/>
    <property type="evidence" value="ECO:0007669"/>
    <property type="project" value="TreeGrafter"/>
</dbReference>
<evidence type="ECO:0000256" key="1">
    <source>
        <dbReference type="ARBA" id="ARBA00022741"/>
    </source>
</evidence>
<dbReference type="SUPFAM" id="SSF52540">
    <property type="entry name" value="P-loop containing nucleoside triphosphate hydrolases"/>
    <property type="match status" value="1"/>
</dbReference>
<keyword evidence="3" id="KW-0067">ATP-binding</keyword>
<evidence type="ECO:0000313" key="6">
    <source>
        <dbReference type="EMBL" id="CDJ45500.1"/>
    </source>
</evidence>
<dbReference type="AlphaFoldDB" id="U6LCM5"/>
<name>U6LCM5_EIMTE</name>
<dbReference type="VEuPathDB" id="ToxoDB:ETH_00025780"/>
<evidence type="ECO:0000259" key="5">
    <source>
        <dbReference type="Pfam" id="PF00176"/>
    </source>
</evidence>
<protein>
    <recommendedName>
        <fullName evidence="5">SNF2 N-terminal domain-containing protein</fullName>
    </recommendedName>
</protein>
<sequence>MRVLVFERAAELAAVSRFEVAASDVVVVTTNVLTKEFSRCLANPLETPEQQQQLQQQLQQQQQRRRRGDLFLTGAAAEQRFWDQFIAHGEPAAAAAAAAAADPEEPSLLQRLATTMPREQQQQLVSLLRRRSRQPRSAAGSCSSSSSSSSSSSNGLLCAKSPLLGVHFARIAVDEGHRLIHSGSLHVQLACALKADKRWALTGTPTDRLSLEKALAGLRAICEFLRHPITNKRIFTGGPGGGPSLFRSSVVRGVSEWGLLFCHYRLQQLLEGLLVRHTKGLSLFLPPLRGPVVYSIKMGEDEKATYNDLVELTRRNLFCTYFSRSNPDSLLHCSNRSSCSTVLWNLRFSCALRCEAHLLVQRKWVEETLQMLGDKHPKYTNPFPYAFPFRRLVFV</sequence>
<evidence type="ECO:0000256" key="2">
    <source>
        <dbReference type="ARBA" id="ARBA00022801"/>
    </source>
</evidence>
<accession>U6LCM5</accession>
<dbReference type="VEuPathDB" id="ToxoDB:ETH2_1013700"/>
<dbReference type="PANTHER" id="PTHR45626:SF14">
    <property type="entry name" value="ATP-DEPENDENT DNA HELICASE (EUROFUNG)"/>
    <property type="match status" value="1"/>
</dbReference>
<dbReference type="InterPro" id="IPR050628">
    <property type="entry name" value="SNF2_RAD54_helicase_TF"/>
</dbReference>
<dbReference type="GO" id="GO:0005524">
    <property type="term" value="F:ATP binding"/>
    <property type="evidence" value="ECO:0007669"/>
    <property type="project" value="UniProtKB-KW"/>
</dbReference>
<dbReference type="RefSeq" id="XP_013236246.1">
    <property type="nucleotide sequence ID" value="XM_013380792.1"/>
</dbReference>
<dbReference type="GO" id="GO:0008094">
    <property type="term" value="F:ATP-dependent activity, acting on DNA"/>
    <property type="evidence" value="ECO:0007669"/>
    <property type="project" value="TreeGrafter"/>
</dbReference>
<dbReference type="GeneID" id="25254266"/>
<feature type="compositionally biased region" description="Low complexity" evidence="4">
    <location>
        <begin position="135"/>
        <end position="153"/>
    </location>
</feature>
<dbReference type="OrthoDB" id="348669at2759"/>
<dbReference type="InterPro" id="IPR038718">
    <property type="entry name" value="SNF2-like_sf"/>
</dbReference>
<dbReference type="InterPro" id="IPR000330">
    <property type="entry name" value="SNF2_N"/>
</dbReference>
<dbReference type="Pfam" id="PF00176">
    <property type="entry name" value="SNF2-rel_dom"/>
    <property type="match status" value="1"/>
</dbReference>
<feature type="region of interest" description="Disordered" evidence="4">
    <location>
        <begin position="127"/>
        <end position="154"/>
    </location>
</feature>
<dbReference type="PANTHER" id="PTHR45626">
    <property type="entry name" value="TRANSCRIPTION TERMINATION FACTOR 2-RELATED"/>
    <property type="match status" value="1"/>
</dbReference>
<dbReference type="Proteomes" id="UP000030747">
    <property type="component" value="Unassembled WGS sequence"/>
</dbReference>
<dbReference type="EMBL" id="HG678308">
    <property type="protein sequence ID" value="CDJ45500.1"/>
    <property type="molecule type" value="Genomic_DNA"/>
</dbReference>
<keyword evidence="7" id="KW-1185">Reference proteome</keyword>
<organism evidence="6 7">
    <name type="scientific">Eimeria tenella</name>
    <name type="common">Coccidian parasite</name>
    <dbReference type="NCBI Taxonomy" id="5802"/>
    <lineage>
        <taxon>Eukaryota</taxon>
        <taxon>Sar</taxon>
        <taxon>Alveolata</taxon>
        <taxon>Apicomplexa</taxon>
        <taxon>Conoidasida</taxon>
        <taxon>Coccidia</taxon>
        <taxon>Eucoccidiorida</taxon>
        <taxon>Eimeriorina</taxon>
        <taxon>Eimeriidae</taxon>
        <taxon>Eimeria</taxon>
    </lineage>
</organism>
<keyword evidence="1" id="KW-0547">Nucleotide-binding</keyword>
<keyword evidence="2" id="KW-0378">Hydrolase</keyword>
<gene>
    <name evidence="6" type="ORF">ETH_00025780</name>
</gene>
<feature type="non-terminal residue" evidence="6">
    <location>
        <position position="395"/>
    </location>
</feature>
<reference evidence="6" key="1">
    <citation type="submission" date="2013-10" db="EMBL/GenBank/DDBJ databases">
        <title>Genomic analysis of the causative agents of coccidiosis in chickens.</title>
        <authorList>
            <person name="Reid A.J."/>
            <person name="Blake D."/>
            <person name="Billington K."/>
            <person name="Browne H."/>
            <person name="Dunn M."/>
            <person name="Hung S."/>
            <person name="Kawahara F."/>
            <person name="Miranda-Saavedra D."/>
            <person name="Mourier T."/>
            <person name="Nagra H."/>
            <person name="Otto T.D."/>
            <person name="Rawlings N."/>
            <person name="Sanchez A."/>
            <person name="Sanders M."/>
            <person name="Subramaniam C."/>
            <person name="Tay Y."/>
            <person name="Dear P."/>
            <person name="Doerig C."/>
            <person name="Gruber A."/>
            <person name="Parkinson J."/>
            <person name="Shirley M."/>
            <person name="Wan K.L."/>
            <person name="Berriman M."/>
            <person name="Tomley F."/>
            <person name="Pain A."/>
        </authorList>
    </citation>
    <scope>NUCLEOTIDE SEQUENCE [LARGE SCALE GENOMIC DNA]</scope>
    <source>
        <strain evidence="6">Houghton</strain>
    </source>
</reference>
<dbReference type="GO" id="GO:0016787">
    <property type="term" value="F:hydrolase activity"/>
    <property type="evidence" value="ECO:0007669"/>
    <property type="project" value="UniProtKB-KW"/>
</dbReference>
<proteinExistence type="predicted"/>